<reference evidence="1" key="1">
    <citation type="journal article" date="2020" name="Stud. Mycol.">
        <title>101 Dothideomycetes genomes: a test case for predicting lifestyles and emergence of pathogens.</title>
        <authorList>
            <person name="Haridas S."/>
            <person name="Albert R."/>
            <person name="Binder M."/>
            <person name="Bloem J."/>
            <person name="Labutti K."/>
            <person name="Salamov A."/>
            <person name="Andreopoulos B."/>
            <person name="Baker S."/>
            <person name="Barry K."/>
            <person name="Bills G."/>
            <person name="Bluhm B."/>
            <person name="Cannon C."/>
            <person name="Castanera R."/>
            <person name="Culley D."/>
            <person name="Daum C."/>
            <person name="Ezra D."/>
            <person name="Gonzalez J."/>
            <person name="Henrissat B."/>
            <person name="Kuo A."/>
            <person name="Liang C."/>
            <person name="Lipzen A."/>
            <person name="Lutzoni F."/>
            <person name="Magnuson J."/>
            <person name="Mondo S."/>
            <person name="Nolan M."/>
            <person name="Ohm R."/>
            <person name="Pangilinan J."/>
            <person name="Park H.-J."/>
            <person name="Ramirez L."/>
            <person name="Alfaro M."/>
            <person name="Sun H."/>
            <person name="Tritt A."/>
            <person name="Yoshinaga Y."/>
            <person name="Zwiers L.-H."/>
            <person name="Turgeon B."/>
            <person name="Goodwin S."/>
            <person name="Spatafora J."/>
            <person name="Crous P."/>
            <person name="Grigoriev I."/>
        </authorList>
    </citation>
    <scope>NUCLEOTIDE SEQUENCE</scope>
    <source>
        <strain evidence="1">CBS 525.71</strain>
    </source>
</reference>
<accession>A0ACB6SF69</accession>
<keyword evidence="2" id="KW-1185">Reference proteome</keyword>
<proteinExistence type="predicted"/>
<sequence length="702" mass="78582">MKASSLLLLLVAVIGFAAPAPTTNFTAHGTVQSLEAGTDIVNAFTADSVTTQSKGHEEYSFELYIHEYCNIDVKIEPLKPAFHVYAEFYHDDGHEYGWDFEGGLTKTFALDTAGDDISIRHDYDTSDTFFEYEDCKWRDGETKIRKCGVCDQSAPWEGPEGANQLDCAIDPHLYRHRNLVCSFWRKTKPGSVFVLPPGEDWKGTTSRDDLQGSFLVAPAADTTTVTTPKDIRIEAPVRNIQAVTPDDGIPDNLYRIYVSFSEYCDNGALKARGWMSNGQTRFELALNPTQRFPINLHPSLDLTFGPYSYDQHGFIVEYDGCKWTSEGGYPCGWCEMQPWSLGPLNCQTGQPGNQRLTYRTCYFVDNHMNGQVIGRDIKTKTSSSDSLKEVSAIGDSYSASSPSVNLTIDVFIDAPSDEFHENHLYYYFTMSFSEFCDNGALAVRGWWYDGNKHIEIKLTDKTWTYMRLHPPAPNKADTLVVGPYDFNEHSGSFQYGGCKWTSFGGFNCGLCEPHPWSMGPLNCETGVPGPQRFTYIDCKFMDPYDNIKIAGRDVKIPPTPSTPLEDVTFEFASATVTPQPELTTHVAGDIFNAQASTIVLMPAIIETTRPNAPHVPESQHQTDVILPFHLQIWEFCGLQGERLAAGVYTNGNMKQSLELRPGFMTSIKHWVPGYENLKIGPFGYKEISTVAKDYIQVPQWSS</sequence>
<evidence type="ECO:0000313" key="2">
    <source>
        <dbReference type="Proteomes" id="UP000799754"/>
    </source>
</evidence>
<evidence type="ECO:0000313" key="1">
    <source>
        <dbReference type="EMBL" id="KAF2632915.1"/>
    </source>
</evidence>
<dbReference type="EMBL" id="MU006702">
    <property type="protein sequence ID" value="KAF2632915.1"/>
    <property type="molecule type" value="Genomic_DNA"/>
</dbReference>
<organism evidence="1 2">
    <name type="scientific">Macroventuria anomochaeta</name>
    <dbReference type="NCBI Taxonomy" id="301207"/>
    <lineage>
        <taxon>Eukaryota</taxon>
        <taxon>Fungi</taxon>
        <taxon>Dikarya</taxon>
        <taxon>Ascomycota</taxon>
        <taxon>Pezizomycotina</taxon>
        <taxon>Dothideomycetes</taxon>
        <taxon>Pleosporomycetidae</taxon>
        <taxon>Pleosporales</taxon>
        <taxon>Pleosporineae</taxon>
        <taxon>Didymellaceae</taxon>
        <taxon>Macroventuria</taxon>
    </lineage>
</organism>
<protein>
    <submittedName>
        <fullName evidence="1">Uncharacterized protein</fullName>
    </submittedName>
</protein>
<name>A0ACB6SF69_9PLEO</name>
<dbReference type="Proteomes" id="UP000799754">
    <property type="component" value="Unassembled WGS sequence"/>
</dbReference>
<gene>
    <name evidence="1" type="ORF">BU25DRAFT_454083</name>
</gene>
<comment type="caution">
    <text evidence="1">The sequence shown here is derived from an EMBL/GenBank/DDBJ whole genome shotgun (WGS) entry which is preliminary data.</text>
</comment>